<sequence length="462" mass="48870">MTNGDWKEPEGRLTGIVLPSFDEPDRADELDEFERDRRARAARAAVEASDITATVAPAVSMAPAVPMVPAGPPPAWPPPTPVVAEESPEPVLATPPRREFPRFIRGEFVLPTDEVAAPVSGFDPLTAPVDVLETHLHPTPAAPPEGLRNALPSWALPAERTPTVDLPPEPLPEPAPVAVEPVTAPPAAEPTWEPVEVEEAPPPPVDEPAESVPVVPEPVAAEPVAAPPRKGPWEGVPHPAFPDATARTFRILPIAADLLPLEISENRHVRRVRRLVISGVVIVAALVVGWYGTAVRDHTQAGDDRQAILDTSQDLTRQRHKQYDELTKIQSDSGQIDQRLRKVLAYDLSWSKLLASLRSTAAAKNVTLGGVTAALSQEAMNGKPDGDIVGNVTLTGKAPTKTAVAAYVDALSTVPGVTNAFPSDATQETDGVSFTIRVDITAAALGGRFTSAAPSASPSGSK</sequence>
<dbReference type="RefSeq" id="WP_261966293.1">
    <property type="nucleotide sequence ID" value="NZ_BAAAXA010000001.1"/>
</dbReference>
<dbReference type="Proteomes" id="UP001143480">
    <property type="component" value="Unassembled WGS sequence"/>
</dbReference>
<gene>
    <name evidence="3" type="ORF">GCM10017581_058070</name>
</gene>
<keyword evidence="2" id="KW-0472">Membrane</keyword>
<reference evidence="3" key="1">
    <citation type="journal article" date="2014" name="Int. J. Syst. Evol. Microbiol.">
        <title>Complete genome sequence of Corynebacterium casei LMG S-19264T (=DSM 44701T), isolated from a smear-ripened cheese.</title>
        <authorList>
            <consortium name="US DOE Joint Genome Institute (JGI-PGF)"/>
            <person name="Walter F."/>
            <person name="Albersmeier A."/>
            <person name="Kalinowski J."/>
            <person name="Ruckert C."/>
        </authorList>
    </citation>
    <scope>NUCLEOTIDE SEQUENCE</scope>
    <source>
        <strain evidence="3">VKM Ac-1321</strain>
    </source>
</reference>
<accession>A0A9W6NNK8</accession>
<name>A0A9W6NNK8_9ACTN</name>
<keyword evidence="2" id="KW-0812">Transmembrane</keyword>
<dbReference type="EMBL" id="BSFP01000041">
    <property type="protein sequence ID" value="GLL04060.1"/>
    <property type="molecule type" value="Genomic_DNA"/>
</dbReference>
<keyword evidence="2" id="KW-1133">Transmembrane helix</keyword>
<feature type="compositionally biased region" description="Basic and acidic residues" evidence="1">
    <location>
        <begin position="1"/>
        <end position="11"/>
    </location>
</feature>
<proteinExistence type="predicted"/>
<evidence type="ECO:0000256" key="2">
    <source>
        <dbReference type="SAM" id="Phobius"/>
    </source>
</evidence>
<reference evidence="3" key="2">
    <citation type="submission" date="2023-01" db="EMBL/GenBank/DDBJ databases">
        <authorList>
            <person name="Sun Q."/>
            <person name="Evtushenko L."/>
        </authorList>
    </citation>
    <scope>NUCLEOTIDE SEQUENCE</scope>
    <source>
        <strain evidence="3">VKM Ac-1321</strain>
    </source>
</reference>
<evidence type="ECO:0000313" key="4">
    <source>
        <dbReference type="Proteomes" id="UP001143480"/>
    </source>
</evidence>
<dbReference type="AlphaFoldDB" id="A0A9W6NNK8"/>
<feature type="region of interest" description="Disordered" evidence="1">
    <location>
        <begin position="1"/>
        <end position="25"/>
    </location>
</feature>
<comment type="caution">
    <text evidence="3">The sequence shown here is derived from an EMBL/GenBank/DDBJ whole genome shotgun (WGS) entry which is preliminary data.</text>
</comment>
<evidence type="ECO:0000313" key="3">
    <source>
        <dbReference type="EMBL" id="GLL04060.1"/>
    </source>
</evidence>
<feature type="transmembrane region" description="Helical" evidence="2">
    <location>
        <begin position="275"/>
        <end position="292"/>
    </location>
</feature>
<evidence type="ECO:0000256" key="1">
    <source>
        <dbReference type="SAM" id="MobiDB-lite"/>
    </source>
</evidence>
<evidence type="ECO:0008006" key="5">
    <source>
        <dbReference type="Google" id="ProtNLM"/>
    </source>
</evidence>
<keyword evidence="4" id="KW-1185">Reference proteome</keyword>
<protein>
    <recommendedName>
        <fullName evidence="5">Fimbrial assembly protein PilN</fullName>
    </recommendedName>
</protein>
<organism evidence="3 4">
    <name type="scientific">Dactylosporangium matsuzakiense</name>
    <dbReference type="NCBI Taxonomy" id="53360"/>
    <lineage>
        <taxon>Bacteria</taxon>
        <taxon>Bacillati</taxon>
        <taxon>Actinomycetota</taxon>
        <taxon>Actinomycetes</taxon>
        <taxon>Micromonosporales</taxon>
        <taxon>Micromonosporaceae</taxon>
        <taxon>Dactylosporangium</taxon>
    </lineage>
</organism>